<dbReference type="OrthoDB" id="3926908at2759"/>
<comment type="caution">
    <text evidence="3">The sequence shown here is derived from an EMBL/GenBank/DDBJ whole genome shotgun (WGS) entry which is preliminary data.</text>
</comment>
<evidence type="ECO:0000313" key="3">
    <source>
        <dbReference type="EMBL" id="KAF2834484.1"/>
    </source>
</evidence>
<dbReference type="EMBL" id="MU006118">
    <property type="protein sequence ID" value="KAF2834484.1"/>
    <property type="molecule type" value="Genomic_DNA"/>
</dbReference>
<evidence type="ECO:0000256" key="2">
    <source>
        <dbReference type="SAM" id="MobiDB-lite"/>
    </source>
</evidence>
<organism evidence="3 4">
    <name type="scientific">Patellaria atrata CBS 101060</name>
    <dbReference type="NCBI Taxonomy" id="1346257"/>
    <lineage>
        <taxon>Eukaryota</taxon>
        <taxon>Fungi</taxon>
        <taxon>Dikarya</taxon>
        <taxon>Ascomycota</taxon>
        <taxon>Pezizomycotina</taxon>
        <taxon>Dothideomycetes</taxon>
        <taxon>Dothideomycetes incertae sedis</taxon>
        <taxon>Patellariales</taxon>
        <taxon>Patellariaceae</taxon>
        <taxon>Patellaria</taxon>
    </lineage>
</organism>
<reference evidence="3" key="1">
    <citation type="journal article" date="2020" name="Stud. Mycol.">
        <title>101 Dothideomycetes genomes: a test case for predicting lifestyles and emergence of pathogens.</title>
        <authorList>
            <person name="Haridas S."/>
            <person name="Albert R."/>
            <person name="Binder M."/>
            <person name="Bloem J."/>
            <person name="Labutti K."/>
            <person name="Salamov A."/>
            <person name="Andreopoulos B."/>
            <person name="Baker S."/>
            <person name="Barry K."/>
            <person name="Bills G."/>
            <person name="Bluhm B."/>
            <person name="Cannon C."/>
            <person name="Castanera R."/>
            <person name="Culley D."/>
            <person name="Daum C."/>
            <person name="Ezra D."/>
            <person name="Gonzalez J."/>
            <person name="Henrissat B."/>
            <person name="Kuo A."/>
            <person name="Liang C."/>
            <person name="Lipzen A."/>
            <person name="Lutzoni F."/>
            <person name="Magnuson J."/>
            <person name="Mondo S."/>
            <person name="Nolan M."/>
            <person name="Ohm R."/>
            <person name="Pangilinan J."/>
            <person name="Park H.-J."/>
            <person name="Ramirez L."/>
            <person name="Alfaro M."/>
            <person name="Sun H."/>
            <person name="Tritt A."/>
            <person name="Yoshinaga Y."/>
            <person name="Zwiers L.-H."/>
            <person name="Turgeon B."/>
            <person name="Goodwin S."/>
            <person name="Spatafora J."/>
            <person name="Crous P."/>
            <person name="Grigoriev I."/>
        </authorList>
    </citation>
    <scope>NUCLEOTIDE SEQUENCE</scope>
    <source>
        <strain evidence="3">CBS 101060</strain>
    </source>
</reference>
<feature type="coiled-coil region" evidence="1">
    <location>
        <begin position="144"/>
        <end position="201"/>
    </location>
</feature>
<keyword evidence="4" id="KW-1185">Reference proteome</keyword>
<sequence length="206" mass="23058">MATPITPGSQSPPPFISPSNTIAEPLPYDAAFENAIMEAILQPPAQNGIILVPHPIDSPIPQTVSVTSINPSTLPILPASTLPLPLHDPRRIYRSPIPGVRLTHPGGRLEGGAGSSYAEAEAWAKDFARRHRCRTREDVARAAREEIRVQMAVLKERMKERKERAEENERVSKEVEQLEAQREVEVKIERKMREKANLRRKDREGS</sequence>
<dbReference type="AlphaFoldDB" id="A0A9P4S1M1"/>
<accession>A0A9P4S1M1</accession>
<dbReference type="Proteomes" id="UP000799429">
    <property type="component" value="Unassembled WGS sequence"/>
</dbReference>
<name>A0A9P4S1M1_9PEZI</name>
<gene>
    <name evidence="3" type="ORF">M501DRAFT_983988</name>
</gene>
<keyword evidence="1" id="KW-0175">Coiled coil</keyword>
<feature type="region of interest" description="Disordered" evidence="2">
    <location>
        <begin position="1"/>
        <end position="20"/>
    </location>
</feature>
<evidence type="ECO:0000256" key="1">
    <source>
        <dbReference type="SAM" id="Coils"/>
    </source>
</evidence>
<proteinExistence type="predicted"/>
<evidence type="ECO:0000313" key="4">
    <source>
        <dbReference type="Proteomes" id="UP000799429"/>
    </source>
</evidence>
<protein>
    <submittedName>
        <fullName evidence="3">Uncharacterized protein</fullName>
    </submittedName>
</protein>